<dbReference type="AlphaFoldDB" id="A0A8X6LE83"/>
<comment type="caution">
    <text evidence="2">The sequence shown here is derived from an EMBL/GenBank/DDBJ whole genome shotgun (WGS) entry which is preliminary data.</text>
</comment>
<gene>
    <name evidence="2" type="ORF">TNCT_18301</name>
</gene>
<sequence length="128" mass="15047">MWIRFEFIALSTACSTRDPIVRNPYRIRNRTSSRQKQVEESSTTRFKRDTGHKHTINVVQKRSDLRGLAFQKNHSLSREMVSKSKPKNTQVGFGRKCIIMDTVRKNKVQLDRLHKFFGERTASQNPRL</sequence>
<reference evidence="2" key="1">
    <citation type="submission" date="2020-07" db="EMBL/GenBank/DDBJ databases">
        <title>Multicomponent nature underlies the extraordinary mechanical properties of spider dragline silk.</title>
        <authorList>
            <person name="Kono N."/>
            <person name="Nakamura H."/>
            <person name="Mori M."/>
            <person name="Yoshida Y."/>
            <person name="Ohtoshi R."/>
            <person name="Malay A.D."/>
            <person name="Moran D.A.P."/>
            <person name="Tomita M."/>
            <person name="Numata K."/>
            <person name="Arakawa K."/>
        </authorList>
    </citation>
    <scope>NUCLEOTIDE SEQUENCE</scope>
</reference>
<feature type="compositionally biased region" description="Polar residues" evidence="1">
    <location>
        <begin position="34"/>
        <end position="44"/>
    </location>
</feature>
<dbReference type="Proteomes" id="UP000887116">
    <property type="component" value="Unassembled WGS sequence"/>
</dbReference>
<keyword evidence="3" id="KW-1185">Reference proteome</keyword>
<proteinExistence type="predicted"/>
<organism evidence="2 3">
    <name type="scientific">Trichonephila clavata</name>
    <name type="common">Joro spider</name>
    <name type="synonym">Nephila clavata</name>
    <dbReference type="NCBI Taxonomy" id="2740835"/>
    <lineage>
        <taxon>Eukaryota</taxon>
        <taxon>Metazoa</taxon>
        <taxon>Ecdysozoa</taxon>
        <taxon>Arthropoda</taxon>
        <taxon>Chelicerata</taxon>
        <taxon>Arachnida</taxon>
        <taxon>Araneae</taxon>
        <taxon>Araneomorphae</taxon>
        <taxon>Entelegynae</taxon>
        <taxon>Araneoidea</taxon>
        <taxon>Nephilidae</taxon>
        <taxon>Trichonephila</taxon>
    </lineage>
</organism>
<accession>A0A8X6LE83</accession>
<name>A0A8X6LE83_TRICU</name>
<feature type="region of interest" description="Disordered" evidence="1">
    <location>
        <begin position="30"/>
        <end position="52"/>
    </location>
</feature>
<evidence type="ECO:0000313" key="2">
    <source>
        <dbReference type="EMBL" id="GFR07601.1"/>
    </source>
</evidence>
<evidence type="ECO:0000313" key="3">
    <source>
        <dbReference type="Proteomes" id="UP000887116"/>
    </source>
</evidence>
<evidence type="ECO:0000256" key="1">
    <source>
        <dbReference type="SAM" id="MobiDB-lite"/>
    </source>
</evidence>
<protein>
    <submittedName>
        <fullName evidence="2">Uncharacterized protein</fullName>
    </submittedName>
</protein>
<dbReference type="EMBL" id="BMAO01036032">
    <property type="protein sequence ID" value="GFR07601.1"/>
    <property type="molecule type" value="Genomic_DNA"/>
</dbReference>